<dbReference type="Proteomes" id="UP001596058">
    <property type="component" value="Unassembled WGS sequence"/>
</dbReference>
<name>A0ABW1DC56_9ACTN</name>
<gene>
    <name evidence="2" type="ORF">ACFPZ3_62165</name>
</gene>
<dbReference type="EMBL" id="JBHSPA010000112">
    <property type="protein sequence ID" value="MFC5834423.1"/>
    <property type="molecule type" value="Genomic_DNA"/>
</dbReference>
<dbReference type="Pfam" id="PF01590">
    <property type="entry name" value="GAF"/>
    <property type="match status" value="1"/>
</dbReference>
<proteinExistence type="predicted"/>
<dbReference type="InterPro" id="IPR003018">
    <property type="entry name" value="GAF"/>
</dbReference>
<evidence type="ECO:0000313" key="2">
    <source>
        <dbReference type="EMBL" id="MFC5834423.1"/>
    </source>
</evidence>
<keyword evidence="3" id="KW-1185">Reference proteome</keyword>
<dbReference type="Gene3D" id="3.30.450.40">
    <property type="match status" value="1"/>
</dbReference>
<reference evidence="3" key="1">
    <citation type="journal article" date="2019" name="Int. J. Syst. Evol. Microbiol.">
        <title>The Global Catalogue of Microorganisms (GCM) 10K type strain sequencing project: providing services to taxonomists for standard genome sequencing and annotation.</title>
        <authorList>
            <consortium name="The Broad Institute Genomics Platform"/>
            <consortium name="The Broad Institute Genome Sequencing Center for Infectious Disease"/>
            <person name="Wu L."/>
            <person name="Ma J."/>
        </authorList>
    </citation>
    <scope>NUCLEOTIDE SEQUENCE [LARGE SCALE GENOMIC DNA]</scope>
    <source>
        <strain evidence="3">CCUG 53903</strain>
    </source>
</reference>
<accession>A0ABW1DC56</accession>
<dbReference type="RefSeq" id="WP_379523836.1">
    <property type="nucleotide sequence ID" value="NZ_JBHSPA010000112.1"/>
</dbReference>
<sequence>MYPTFQHVCDQLLEATRADRITLRLDGDGLHVDLPAAEARRTGVRSLLGEAGLDQRALATVRWLDAERRLLVQPGFTGDPMPPQELIDVYGVRAQMLGPLVKDGEMYGWLSVHSLTPREWTAGDQAALAQAIEELS</sequence>
<dbReference type="InterPro" id="IPR029016">
    <property type="entry name" value="GAF-like_dom_sf"/>
</dbReference>
<evidence type="ECO:0000259" key="1">
    <source>
        <dbReference type="Pfam" id="PF01590"/>
    </source>
</evidence>
<protein>
    <submittedName>
        <fullName evidence="2">GAF domain-containing protein</fullName>
    </submittedName>
</protein>
<feature type="domain" description="GAF" evidence="1">
    <location>
        <begin position="4"/>
        <end position="131"/>
    </location>
</feature>
<organism evidence="2 3">
    <name type="scientific">Nonomuraea insulae</name>
    <dbReference type="NCBI Taxonomy" id="1616787"/>
    <lineage>
        <taxon>Bacteria</taxon>
        <taxon>Bacillati</taxon>
        <taxon>Actinomycetota</taxon>
        <taxon>Actinomycetes</taxon>
        <taxon>Streptosporangiales</taxon>
        <taxon>Streptosporangiaceae</taxon>
        <taxon>Nonomuraea</taxon>
    </lineage>
</organism>
<comment type="caution">
    <text evidence="2">The sequence shown here is derived from an EMBL/GenBank/DDBJ whole genome shotgun (WGS) entry which is preliminary data.</text>
</comment>
<dbReference type="SUPFAM" id="SSF55781">
    <property type="entry name" value="GAF domain-like"/>
    <property type="match status" value="1"/>
</dbReference>
<evidence type="ECO:0000313" key="3">
    <source>
        <dbReference type="Proteomes" id="UP001596058"/>
    </source>
</evidence>